<feature type="region of interest" description="Disordered" evidence="1">
    <location>
        <begin position="150"/>
        <end position="181"/>
    </location>
</feature>
<feature type="compositionally biased region" description="Polar residues" evidence="1">
    <location>
        <begin position="355"/>
        <end position="367"/>
    </location>
</feature>
<dbReference type="EMBL" id="JABWAB010000004">
    <property type="protein sequence ID" value="KAF6052649.1"/>
    <property type="molecule type" value="Genomic_DNA"/>
</dbReference>
<sequence>MFVSLHYNKQKYDTAKKNGSLGKANAESLKESPGNSPNPTSDHAKSYTTTLKLKNTDILRLNGGSSTEKVSTLKPESNTTANRVHDTPFNVTTPLQKFVSLAYNKEKYLAAIKLKTSPNSTDPSSDIHIESGFMEKQGESLENVSPIKSDLSSLVRGAPELTNPESNRNSGKLSPPISPHSFANSLFRPEYRPIDPNSPSKIVKLQYNEAQRVKMFEKLPGVNFTPVTPTKRSHQEKEKLKPTSATSNRTSSGEAIVGLDPLELSSKNKTPQRRKSSSRARPVSVSSTISSSGLYHQSSSPVSKSSTPASLSSSSSSSSSPSRLQSPSPSPASVLESEPNAQETADLPVDESSSDESNQALSHQPQRSKIHTCEEALETMSRYADLQTEISSSTAESNGLASYQQVEIDWFKSLIVVAEKLNDLKDTYRAIQLIKRKKTAS</sequence>
<reference evidence="2" key="1">
    <citation type="submission" date="2020-03" db="EMBL/GenBank/DDBJ databases">
        <title>FDA dAtabase for Regulatory Grade micrObial Sequences (FDA-ARGOS): Supporting development and validation of Infectious Disease Dx tests.</title>
        <authorList>
            <person name="Campos J."/>
            <person name="Goldberg B."/>
            <person name="Tallon L."/>
            <person name="Sadzewicz L."/>
            <person name="Vavikolanu K."/>
            <person name="Mehta A."/>
            <person name="Aluvathingal J."/>
            <person name="Nadendla S."/>
            <person name="Nandy P."/>
            <person name="Geyer C."/>
            <person name="Yan Y."/>
            <person name="Sichtig H."/>
        </authorList>
    </citation>
    <scope>NUCLEOTIDE SEQUENCE [LARGE SCALE GENOMIC DNA]</scope>
    <source>
        <strain evidence="2">FDAARGOS_652</strain>
    </source>
</reference>
<feature type="compositionally biased region" description="Polar residues" evidence="1">
    <location>
        <begin position="243"/>
        <end position="253"/>
    </location>
</feature>
<comment type="caution">
    <text evidence="2">The sequence shown here is derived from an EMBL/GenBank/DDBJ whole genome shotgun (WGS) entry which is preliminary data.</text>
</comment>
<organism evidence="2 3">
    <name type="scientific">Candida parapsilosis</name>
    <name type="common">Yeast</name>
    <dbReference type="NCBI Taxonomy" id="5480"/>
    <lineage>
        <taxon>Eukaryota</taxon>
        <taxon>Fungi</taxon>
        <taxon>Dikarya</taxon>
        <taxon>Ascomycota</taxon>
        <taxon>Saccharomycotina</taxon>
        <taxon>Pichiomycetes</taxon>
        <taxon>Debaryomycetaceae</taxon>
        <taxon>Candida/Lodderomyces clade</taxon>
        <taxon>Candida</taxon>
    </lineage>
</organism>
<dbReference type="Proteomes" id="UP000590412">
    <property type="component" value="Unassembled WGS sequence"/>
</dbReference>
<feature type="compositionally biased region" description="Polar residues" evidence="1">
    <location>
        <begin position="33"/>
        <end position="53"/>
    </location>
</feature>
<gene>
    <name evidence="2" type="ORF">FOB60_002905</name>
</gene>
<feature type="compositionally biased region" description="Polar residues" evidence="1">
    <location>
        <begin position="163"/>
        <end position="172"/>
    </location>
</feature>
<feature type="region of interest" description="Disordered" evidence="1">
    <location>
        <begin position="222"/>
        <end position="370"/>
    </location>
</feature>
<name>A0A8X7TB18_CANPA</name>
<evidence type="ECO:0000313" key="2">
    <source>
        <dbReference type="EMBL" id="KAF6052649.1"/>
    </source>
</evidence>
<proteinExistence type="predicted"/>
<evidence type="ECO:0000256" key="1">
    <source>
        <dbReference type="SAM" id="MobiDB-lite"/>
    </source>
</evidence>
<feature type="compositionally biased region" description="Polar residues" evidence="1">
    <location>
        <begin position="63"/>
        <end position="82"/>
    </location>
</feature>
<dbReference type="AlphaFoldDB" id="A0A8X7TB18"/>
<accession>A0A8X7TB18</accession>
<evidence type="ECO:0000313" key="3">
    <source>
        <dbReference type="Proteomes" id="UP000590412"/>
    </source>
</evidence>
<protein>
    <submittedName>
        <fullName evidence="2">Uncharacterized protein</fullName>
    </submittedName>
</protein>
<feature type="region of interest" description="Disordered" evidence="1">
    <location>
        <begin position="13"/>
        <end position="85"/>
    </location>
</feature>
<feature type="compositionally biased region" description="Low complexity" evidence="1">
    <location>
        <begin position="279"/>
        <end position="333"/>
    </location>
</feature>